<evidence type="ECO:0000256" key="2">
    <source>
        <dbReference type="ARBA" id="ARBA00022692"/>
    </source>
</evidence>
<organism evidence="7 8">
    <name type="scientific">Sorghum bicolor</name>
    <name type="common">Sorghum</name>
    <name type="synonym">Sorghum vulgare</name>
    <dbReference type="NCBI Taxonomy" id="4558"/>
    <lineage>
        <taxon>Eukaryota</taxon>
        <taxon>Viridiplantae</taxon>
        <taxon>Streptophyta</taxon>
        <taxon>Embryophyta</taxon>
        <taxon>Tracheophyta</taxon>
        <taxon>Spermatophyta</taxon>
        <taxon>Magnoliopsida</taxon>
        <taxon>Liliopsida</taxon>
        <taxon>Poales</taxon>
        <taxon>Poaceae</taxon>
        <taxon>PACMAD clade</taxon>
        <taxon>Panicoideae</taxon>
        <taxon>Andropogonodae</taxon>
        <taxon>Andropogoneae</taxon>
        <taxon>Sorghinae</taxon>
        <taxon>Sorghum</taxon>
    </lineage>
</organism>
<evidence type="ECO:0000256" key="3">
    <source>
        <dbReference type="ARBA" id="ARBA00022989"/>
    </source>
</evidence>
<dbReference type="InterPro" id="IPR004864">
    <property type="entry name" value="LEA_2"/>
</dbReference>
<proteinExistence type="predicted"/>
<dbReference type="GO" id="GO:0016020">
    <property type="term" value="C:membrane"/>
    <property type="evidence" value="ECO:0007669"/>
    <property type="project" value="UniProtKB-SubCell"/>
</dbReference>
<dbReference type="Proteomes" id="UP000807115">
    <property type="component" value="Chromosome 8"/>
</dbReference>
<name>A0A921QDA2_SORBI</name>
<feature type="transmembrane region" description="Helical" evidence="5">
    <location>
        <begin position="12"/>
        <end position="34"/>
    </location>
</feature>
<reference evidence="7" key="1">
    <citation type="journal article" date="2019" name="BMC Genomics">
        <title>A new reference genome for Sorghum bicolor reveals high levels of sequence similarity between sweet and grain genotypes: implications for the genetics of sugar metabolism.</title>
        <authorList>
            <person name="Cooper E.A."/>
            <person name="Brenton Z.W."/>
            <person name="Flinn B.S."/>
            <person name="Jenkins J."/>
            <person name="Shu S."/>
            <person name="Flowers D."/>
            <person name="Luo F."/>
            <person name="Wang Y."/>
            <person name="Xia P."/>
            <person name="Barry K."/>
            <person name="Daum C."/>
            <person name="Lipzen A."/>
            <person name="Yoshinaga Y."/>
            <person name="Schmutz J."/>
            <person name="Saski C."/>
            <person name="Vermerris W."/>
            <person name="Kresovich S."/>
        </authorList>
    </citation>
    <scope>NUCLEOTIDE SEQUENCE</scope>
</reference>
<dbReference type="EMBL" id="CM027687">
    <property type="protein sequence ID" value="KAG0520124.1"/>
    <property type="molecule type" value="Genomic_DNA"/>
</dbReference>
<keyword evidence="4 5" id="KW-0472">Membrane</keyword>
<evidence type="ECO:0000313" key="8">
    <source>
        <dbReference type="Proteomes" id="UP000807115"/>
    </source>
</evidence>
<accession>A0A921QDA2</accession>
<dbReference type="AlphaFoldDB" id="A0A921QDA2"/>
<keyword evidence="2 5" id="KW-0812">Transmembrane</keyword>
<dbReference type="PANTHER" id="PTHR31415">
    <property type="entry name" value="OS05G0367900 PROTEIN"/>
    <property type="match status" value="1"/>
</dbReference>
<comment type="subcellular location">
    <subcellularLocation>
        <location evidence="1">Membrane</location>
        <topology evidence="1">Single-pass membrane protein</topology>
    </subcellularLocation>
</comment>
<feature type="domain" description="Late embryogenesis abundant protein LEA-2 subgroup" evidence="6">
    <location>
        <begin position="79"/>
        <end position="182"/>
    </location>
</feature>
<dbReference type="GO" id="GO:0098542">
    <property type="term" value="P:defense response to other organism"/>
    <property type="evidence" value="ECO:0007669"/>
    <property type="project" value="InterPro"/>
</dbReference>
<protein>
    <recommendedName>
        <fullName evidence="6">Late embryogenesis abundant protein LEA-2 subgroup domain-containing protein</fullName>
    </recommendedName>
</protein>
<sequence>MSGSGGPSRDKTRCGSCCTLLVSLGFIVLIYWAIFQPHQIRASVEYAELSNLTVSNASSSSSSSSAAAVAVSYHVSVNLTLYNPSKRVNIYYDTLDAELRYRGAVLSPAATATAAASPVEFYQRRKSAQAVRIEFDGKGVAFPGDDDVGKQLEGEVKAGVKLGLELNVDARVRYVFGSIKIRQKPTVWCAFSIPVPSTPGGMGVSFSDDRCWVKYR</sequence>
<dbReference type="PANTHER" id="PTHR31415:SF76">
    <property type="entry name" value="YLS9"/>
    <property type="match status" value="1"/>
</dbReference>
<evidence type="ECO:0000256" key="4">
    <source>
        <dbReference type="ARBA" id="ARBA00023136"/>
    </source>
</evidence>
<evidence type="ECO:0000259" key="6">
    <source>
        <dbReference type="Pfam" id="PF03168"/>
    </source>
</evidence>
<keyword evidence="3 5" id="KW-1133">Transmembrane helix</keyword>
<dbReference type="InterPro" id="IPR044839">
    <property type="entry name" value="NDR1-like"/>
</dbReference>
<evidence type="ECO:0000256" key="5">
    <source>
        <dbReference type="SAM" id="Phobius"/>
    </source>
</evidence>
<evidence type="ECO:0000256" key="1">
    <source>
        <dbReference type="ARBA" id="ARBA00004167"/>
    </source>
</evidence>
<dbReference type="Pfam" id="PF03168">
    <property type="entry name" value="LEA_2"/>
    <property type="match status" value="1"/>
</dbReference>
<evidence type="ECO:0000313" key="7">
    <source>
        <dbReference type="EMBL" id="KAG0520124.1"/>
    </source>
</evidence>
<reference evidence="7" key="2">
    <citation type="submission" date="2020-10" db="EMBL/GenBank/DDBJ databases">
        <authorList>
            <person name="Cooper E.A."/>
            <person name="Brenton Z.W."/>
            <person name="Flinn B.S."/>
            <person name="Jenkins J."/>
            <person name="Shu S."/>
            <person name="Flowers D."/>
            <person name="Luo F."/>
            <person name="Wang Y."/>
            <person name="Xia P."/>
            <person name="Barry K."/>
            <person name="Daum C."/>
            <person name="Lipzen A."/>
            <person name="Yoshinaga Y."/>
            <person name="Schmutz J."/>
            <person name="Saski C."/>
            <person name="Vermerris W."/>
            <person name="Kresovich S."/>
        </authorList>
    </citation>
    <scope>NUCLEOTIDE SEQUENCE</scope>
</reference>
<gene>
    <name evidence="7" type="ORF">BDA96_08G046500</name>
</gene>
<comment type="caution">
    <text evidence="7">The sequence shown here is derived from an EMBL/GenBank/DDBJ whole genome shotgun (WGS) entry which is preliminary data.</text>
</comment>